<evidence type="ECO:0000313" key="2">
    <source>
        <dbReference type="EMBL" id="MCY0096498.1"/>
    </source>
</evidence>
<accession>A0ABT3YKX6</accession>
<proteinExistence type="predicted"/>
<comment type="caution">
    <text evidence="2">The sequence shown here is derived from an EMBL/GenBank/DDBJ whole genome shotgun (WGS) entry which is preliminary data.</text>
</comment>
<keyword evidence="3" id="KW-1185">Reference proteome</keyword>
<protein>
    <recommendedName>
        <fullName evidence="4">DUF2927 domain-containing protein</fullName>
    </recommendedName>
</protein>
<keyword evidence="1" id="KW-0732">Signal</keyword>
<organism evidence="2 3">
    <name type="scientific">Hoeflea ulvae</name>
    <dbReference type="NCBI Taxonomy" id="2983764"/>
    <lineage>
        <taxon>Bacteria</taxon>
        <taxon>Pseudomonadati</taxon>
        <taxon>Pseudomonadota</taxon>
        <taxon>Alphaproteobacteria</taxon>
        <taxon>Hyphomicrobiales</taxon>
        <taxon>Rhizobiaceae</taxon>
        <taxon>Hoeflea</taxon>
    </lineage>
</organism>
<feature type="signal peptide" evidence="1">
    <location>
        <begin position="1"/>
        <end position="24"/>
    </location>
</feature>
<evidence type="ECO:0000313" key="3">
    <source>
        <dbReference type="Proteomes" id="UP001081283"/>
    </source>
</evidence>
<feature type="chain" id="PRO_5046507384" description="DUF2927 domain-containing protein" evidence="1">
    <location>
        <begin position="25"/>
        <end position="316"/>
    </location>
</feature>
<reference evidence="2" key="1">
    <citation type="submission" date="2022-10" db="EMBL/GenBank/DDBJ databases">
        <title>Hoeflea sp. J2-29, isolated from marine algae.</title>
        <authorList>
            <person name="Kristyanto S."/>
            <person name="Kim J.M."/>
            <person name="Jeon C.O."/>
        </authorList>
    </citation>
    <scope>NUCLEOTIDE SEQUENCE</scope>
    <source>
        <strain evidence="2">J2-29</strain>
    </source>
</reference>
<evidence type="ECO:0000256" key="1">
    <source>
        <dbReference type="SAM" id="SignalP"/>
    </source>
</evidence>
<evidence type="ECO:0008006" key="4">
    <source>
        <dbReference type="Google" id="ProtNLM"/>
    </source>
</evidence>
<dbReference type="Proteomes" id="UP001081283">
    <property type="component" value="Unassembled WGS sequence"/>
</dbReference>
<dbReference type="EMBL" id="JAOVZQ010000001">
    <property type="protein sequence ID" value="MCY0096498.1"/>
    <property type="molecule type" value="Genomic_DNA"/>
</dbReference>
<sequence length="316" mass="35585">MRPTGMAIWGLIIALLMSVSPGVADDAPQPTRDDYLRLAQTGWVFELSSSRKRRSPAFPPIRFNSGEVAKGEICLFGAPPHALSRQIIGVFNDLLRDIYDRRLAVTFAGRDISNCPSRQRVYVRLYDDRLPTALYRADLVQLDHDFDIRLPSHGAQPVATPAQVNVFFGAVGPVAHLLVNQPDHRDLTRLERDYFTSILIEELFQVVSFGRDVAKFDAETPFLSKLQERPVNLRLLPWQSESFMAGLLKSNPSGLCAFDVFMLHSLAAANLETVNSDELIVFIKAHFDELLDRSVRTLDNPAYRPLLDQRCLALPR</sequence>
<dbReference type="RefSeq" id="WP_267614317.1">
    <property type="nucleotide sequence ID" value="NZ_JAOVZQ010000001.1"/>
</dbReference>
<name>A0ABT3YKX6_9HYPH</name>
<gene>
    <name evidence="2" type="ORF">OEG82_21145</name>
</gene>